<dbReference type="InterPro" id="IPR009091">
    <property type="entry name" value="RCC1/BLIP-II"/>
</dbReference>
<keyword evidence="1" id="KW-0677">Repeat</keyword>
<dbReference type="AlphaFoldDB" id="A0A7S4B818"/>
<gene>
    <name evidence="5" type="ORF">PCAR00345_LOCUS9909</name>
</gene>
<feature type="repeat" description="RCC1" evidence="2">
    <location>
        <begin position="286"/>
        <end position="337"/>
    </location>
</feature>
<dbReference type="Pfam" id="PF25390">
    <property type="entry name" value="WD40_RLD"/>
    <property type="match status" value="1"/>
</dbReference>
<protein>
    <recommendedName>
        <fullName evidence="4">RCC1-like domain-containing protein</fullName>
    </recommendedName>
</protein>
<evidence type="ECO:0000259" key="4">
    <source>
        <dbReference type="Pfam" id="PF25390"/>
    </source>
</evidence>
<dbReference type="InterPro" id="IPR058923">
    <property type="entry name" value="RCC1-like_dom"/>
</dbReference>
<dbReference type="EMBL" id="HBIZ01016005">
    <property type="protein sequence ID" value="CAE0757315.1"/>
    <property type="molecule type" value="Transcribed_RNA"/>
</dbReference>
<proteinExistence type="predicted"/>
<feature type="repeat" description="RCC1" evidence="2">
    <location>
        <begin position="89"/>
        <end position="167"/>
    </location>
</feature>
<feature type="repeat" description="RCC1" evidence="2">
    <location>
        <begin position="168"/>
        <end position="218"/>
    </location>
</feature>
<feature type="repeat" description="RCC1" evidence="2">
    <location>
        <begin position="390"/>
        <end position="440"/>
    </location>
</feature>
<dbReference type="InterPro" id="IPR051625">
    <property type="entry name" value="Signaling_Regulatory_Domain"/>
</dbReference>
<sequence>MPDALLALILSHLPGESLAAVVASCQACRQLLPHVADVAVGHLGIPLPAAQKSCEPIARRIEYARRMSARSRCSLAAGRSFSLCISSSGHLFSWGVDVDDDYGVPDDPDELGSPGGAVEQLHRCFVGHLGHGSLWGQAERLPRALVALPQVVEVASGRFHCLLLASDGRLYSWGTGSFGQLGHGDRRPQPRPRHVQGFDGHAVQVACGHDHSLVVSSDGEVFSFGRGNLGQLGQGQMGMRAVPARVCLPPPPSQSVSTQSSSTVSAERVVHVAGGLFHSLAVTDAGDLFSWGSGTNGRLGHGDTIMQLRPRRVAALQSPRIVHASAGCGHSLAVSDKGELFSWGQGHNGRLGHGNQETKMSPALVQGLLGHVIVRAFAGWEHSVALTREGVLYAFGAGDHGALAQAWEEPATPARVCALGDDGACDVAAGAEHTLVRTRAADVVAFEWGLGSQPGARRAGHKMLPLHVFKAV</sequence>
<dbReference type="PANTHER" id="PTHR22872">
    <property type="entry name" value="BTK-BINDING PROTEIN-RELATED"/>
    <property type="match status" value="1"/>
</dbReference>
<feature type="repeat" description="RCC1" evidence="2">
    <location>
        <begin position="338"/>
        <end position="389"/>
    </location>
</feature>
<feature type="domain" description="RCC1-like" evidence="4">
    <location>
        <begin position="127"/>
        <end position="453"/>
    </location>
</feature>
<feature type="repeat" description="RCC1" evidence="2">
    <location>
        <begin position="219"/>
        <end position="285"/>
    </location>
</feature>
<feature type="chain" id="PRO_5031397906" description="RCC1-like domain-containing protein" evidence="3">
    <location>
        <begin position="20"/>
        <end position="472"/>
    </location>
</feature>
<dbReference type="Gene3D" id="2.130.10.30">
    <property type="entry name" value="Regulator of chromosome condensation 1/beta-lactamase-inhibitor protein II"/>
    <property type="match status" value="2"/>
</dbReference>
<feature type="signal peptide" evidence="3">
    <location>
        <begin position="1"/>
        <end position="19"/>
    </location>
</feature>
<evidence type="ECO:0000256" key="3">
    <source>
        <dbReference type="SAM" id="SignalP"/>
    </source>
</evidence>
<dbReference type="SUPFAM" id="SSF50985">
    <property type="entry name" value="RCC1/BLIP-II"/>
    <property type="match status" value="2"/>
</dbReference>
<dbReference type="PRINTS" id="PR00633">
    <property type="entry name" value="RCCNDNSATION"/>
</dbReference>
<accession>A0A7S4B818</accession>
<name>A0A7S4B818_CHRCT</name>
<dbReference type="PROSITE" id="PS50012">
    <property type="entry name" value="RCC1_3"/>
    <property type="match status" value="6"/>
</dbReference>
<dbReference type="PROSITE" id="PS00626">
    <property type="entry name" value="RCC1_2"/>
    <property type="match status" value="3"/>
</dbReference>
<evidence type="ECO:0000256" key="2">
    <source>
        <dbReference type="PROSITE-ProRule" id="PRU00235"/>
    </source>
</evidence>
<evidence type="ECO:0000313" key="5">
    <source>
        <dbReference type="EMBL" id="CAE0757315.1"/>
    </source>
</evidence>
<keyword evidence="3" id="KW-0732">Signal</keyword>
<organism evidence="5">
    <name type="scientific">Chrysotila carterae</name>
    <name type="common">Marine alga</name>
    <name type="synonym">Syracosphaera carterae</name>
    <dbReference type="NCBI Taxonomy" id="13221"/>
    <lineage>
        <taxon>Eukaryota</taxon>
        <taxon>Haptista</taxon>
        <taxon>Haptophyta</taxon>
        <taxon>Prymnesiophyceae</taxon>
        <taxon>Isochrysidales</taxon>
        <taxon>Isochrysidaceae</taxon>
        <taxon>Chrysotila</taxon>
    </lineage>
</organism>
<dbReference type="InterPro" id="IPR000408">
    <property type="entry name" value="Reg_chr_condens"/>
</dbReference>
<evidence type="ECO:0000256" key="1">
    <source>
        <dbReference type="ARBA" id="ARBA00022737"/>
    </source>
</evidence>
<reference evidence="5" key="1">
    <citation type="submission" date="2021-01" db="EMBL/GenBank/DDBJ databases">
        <authorList>
            <person name="Corre E."/>
            <person name="Pelletier E."/>
            <person name="Niang G."/>
            <person name="Scheremetjew M."/>
            <person name="Finn R."/>
            <person name="Kale V."/>
            <person name="Holt S."/>
            <person name="Cochrane G."/>
            <person name="Meng A."/>
            <person name="Brown T."/>
            <person name="Cohen L."/>
        </authorList>
    </citation>
    <scope>NUCLEOTIDE SEQUENCE</scope>
    <source>
        <strain evidence="5">CCMP645</strain>
    </source>
</reference>